<keyword evidence="1" id="KW-0805">Transcription regulation</keyword>
<gene>
    <name evidence="5" type="ORF">MMF94_42615</name>
</gene>
<keyword evidence="3" id="KW-0804">Transcription</keyword>
<accession>A0ABS9TV25</accession>
<organism evidence="5 6">
    <name type="scientific">Pseudonocardia alaniniphila</name>
    <dbReference type="NCBI Taxonomy" id="75291"/>
    <lineage>
        <taxon>Bacteria</taxon>
        <taxon>Bacillati</taxon>
        <taxon>Actinomycetota</taxon>
        <taxon>Actinomycetes</taxon>
        <taxon>Pseudonocardiales</taxon>
        <taxon>Pseudonocardiaceae</taxon>
        <taxon>Pseudonocardia</taxon>
    </lineage>
</organism>
<evidence type="ECO:0000313" key="6">
    <source>
        <dbReference type="Proteomes" id="UP001299970"/>
    </source>
</evidence>
<evidence type="ECO:0000256" key="2">
    <source>
        <dbReference type="ARBA" id="ARBA00023125"/>
    </source>
</evidence>
<keyword evidence="6" id="KW-1185">Reference proteome</keyword>
<name>A0ABS9TV25_9PSEU</name>
<evidence type="ECO:0000256" key="3">
    <source>
        <dbReference type="ARBA" id="ARBA00023163"/>
    </source>
</evidence>
<dbReference type="InterPro" id="IPR008920">
    <property type="entry name" value="TF_FadR/GntR_C"/>
</dbReference>
<dbReference type="EMBL" id="JAKXMK010000071">
    <property type="protein sequence ID" value="MCH6172404.1"/>
    <property type="molecule type" value="Genomic_DNA"/>
</dbReference>
<comment type="caution">
    <text evidence="5">The sequence shown here is derived from an EMBL/GenBank/DDBJ whole genome shotgun (WGS) entry which is preliminary data.</text>
</comment>
<keyword evidence="2" id="KW-0238">DNA-binding</keyword>
<sequence length="92" mass="10224">MADVTTLVTALRLAQGTLADQLELRLLFEPQVARLAEQRARSADLDVLRQAVSRKEEQLAREIPFVDDDSAFHLAIAGHHERSAGQNDRGHP</sequence>
<dbReference type="Proteomes" id="UP001299970">
    <property type="component" value="Unassembled WGS sequence"/>
</dbReference>
<evidence type="ECO:0000259" key="4">
    <source>
        <dbReference type="Pfam" id="PF07729"/>
    </source>
</evidence>
<proteinExistence type="predicted"/>
<dbReference type="InterPro" id="IPR011711">
    <property type="entry name" value="GntR_C"/>
</dbReference>
<reference evidence="5 6" key="1">
    <citation type="submission" date="2022-03" db="EMBL/GenBank/DDBJ databases">
        <title>Pseudonocardia alaer sp. nov., a novel actinomycete isolated from reed forest soil.</title>
        <authorList>
            <person name="Wang L."/>
        </authorList>
    </citation>
    <scope>NUCLEOTIDE SEQUENCE [LARGE SCALE GENOMIC DNA]</scope>
    <source>
        <strain evidence="5 6">Y-16303</strain>
    </source>
</reference>
<dbReference type="Pfam" id="PF07729">
    <property type="entry name" value="FCD"/>
    <property type="match status" value="1"/>
</dbReference>
<feature type="domain" description="GntR C-terminal" evidence="4">
    <location>
        <begin position="22"/>
        <end position="78"/>
    </location>
</feature>
<evidence type="ECO:0000313" key="5">
    <source>
        <dbReference type="EMBL" id="MCH6172404.1"/>
    </source>
</evidence>
<dbReference type="Gene3D" id="1.20.120.530">
    <property type="entry name" value="GntR ligand-binding domain-like"/>
    <property type="match status" value="1"/>
</dbReference>
<evidence type="ECO:0000256" key="1">
    <source>
        <dbReference type="ARBA" id="ARBA00023015"/>
    </source>
</evidence>
<dbReference type="SUPFAM" id="SSF48008">
    <property type="entry name" value="GntR ligand-binding domain-like"/>
    <property type="match status" value="1"/>
</dbReference>
<protein>
    <submittedName>
        <fullName evidence="5">FCD domain-containing protein</fullName>
    </submittedName>
</protein>